<dbReference type="FunFam" id="3.30.1370.30:FF:000002">
    <property type="entry name" value="30S ribosomal protein S8"/>
    <property type="match status" value="1"/>
</dbReference>
<organism evidence="8">
    <name type="scientific">uncultured delta proteobacterium Rifle_16ft_4_minimus_39832</name>
    <dbReference type="NCBI Taxonomy" id="1665182"/>
    <lineage>
        <taxon>Bacteria</taxon>
        <taxon>Deltaproteobacteria</taxon>
        <taxon>environmental samples</taxon>
    </lineage>
</organism>
<reference evidence="8" key="1">
    <citation type="journal article" date="2015" name="ISME J.">
        <title>Aquifer environment selects for microbial species cohorts in sediment and groundwater.</title>
        <authorList>
            <person name="Hug L.A."/>
            <person name="Thomas B.C."/>
            <person name="Brown C.T."/>
            <person name="Frischkorn K.R."/>
            <person name="Williams K.H."/>
            <person name="Tringe S.G."/>
            <person name="Banfield J.F."/>
        </authorList>
    </citation>
    <scope>NUCLEOTIDE SEQUENCE</scope>
</reference>
<dbReference type="HAMAP" id="MF_01302_B">
    <property type="entry name" value="Ribosomal_uS8_B"/>
    <property type="match status" value="1"/>
</dbReference>
<comment type="subunit">
    <text evidence="7">Part of the 30S ribosomal subunit. Contacts proteins S5 and S12.</text>
</comment>
<dbReference type="PANTHER" id="PTHR11758">
    <property type="entry name" value="40S RIBOSOMAL PROTEIN S15A"/>
    <property type="match status" value="1"/>
</dbReference>
<dbReference type="GO" id="GO:0003735">
    <property type="term" value="F:structural constituent of ribosome"/>
    <property type="evidence" value="ECO:0007669"/>
    <property type="project" value="InterPro"/>
</dbReference>
<dbReference type="GO" id="GO:1990904">
    <property type="term" value="C:ribonucleoprotein complex"/>
    <property type="evidence" value="ECO:0007669"/>
    <property type="project" value="UniProtKB-KW"/>
</dbReference>
<evidence type="ECO:0000256" key="5">
    <source>
        <dbReference type="ARBA" id="ARBA00023274"/>
    </source>
</evidence>
<dbReference type="GO" id="GO:0019843">
    <property type="term" value="F:rRNA binding"/>
    <property type="evidence" value="ECO:0007669"/>
    <property type="project" value="UniProtKB-UniRule"/>
</dbReference>
<name>A0A0H4TTB7_9DELT</name>
<dbReference type="GO" id="GO:0005840">
    <property type="term" value="C:ribosome"/>
    <property type="evidence" value="ECO:0007669"/>
    <property type="project" value="UniProtKB-KW"/>
</dbReference>
<dbReference type="NCBIfam" id="NF001109">
    <property type="entry name" value="PRK00136.1"/>
    <property type="match status" value="1"/>
</dbReference>
<proteinExistence type="inferred from homology"/>
<dbReference type="AlphaFoldDB" id="A0A0H4TTB7"/>
<evidence type="ECO:0000256" key="7">
    <source>
        <dbReference type="HAMAP-Rule" id="MF_01302"/>
    </source>
</evidence>
<evidence type="ECO:0000256" key="1">
    <source>
        <dbReference type="ARBA" id="ARBA00006471"/>
    </source>
</evidence>
<keyword evidence="3 7" id="KW-0694">RNA-binding</keyword>
<evidence type="ECO:0000256" key="3">
    <source>
        <dbReference type="ARBA" id="ARBA00022884"/>
    </source>
</evidence>
<dbReference type="InterPro" id="IPR000630">
    <property type="entry name" value="Ribosomal_uS8"/>
</dbReference>
<dbReference type="Gene3D" id="3.30.1490.10">
    <property type="match status" value="1"/>
</dbReference>
<dbReference type="GO" id="GO:0006412">
    <property type="term" value="P:translation"/>
    <property type="evidence" value="ECO:0007669"/>
    <property type="project" value="UniProtKB-UniRule"/>
</dbReference>
<gene>
    <name evidence="7" type="primary">rpsH</name>
</gene>
<dbReference type="FunFam" id="3.30.1490.10:FF:000001">
    <property type="entry name" value="30S ribosomal protein S8"/>
    <property type="match status" value="1"/>
</dbReference>
<dbReference type="SUPFAM" id="SSF56047">
    <property type="entry name" value="Ribosomal protein S8"/>
    <property type="match status" value="1"/>
</dbReference>
<keyword evidence="2 7" id="KW-0699">rRNA-binding</keyword>
<evidence type="ECO:0000256" key="4">
    <source>
        <dbReference type="ARBA" id="ARBA00022980"/>
    </source>
</evidence>
<keyword evidence="4 7" id="KW-0689">Ribosomal protein</keyword>
<keyword evidence="5 7" id="KW-0687">Ribonucleoprotein</keyword>
<accession>A0A0H4TTB7</accession>
<dbReference type="EMBL" id="KT007027">
    <property type="protein sequence ID" value="AKQ04079.1"/>
    <property type="molecule type" value="Genomic_DNA"/>
</dbReference>
<sequence length="134" mass="15311">MGMTDPIADMLTRIRNAARARHESVDVPWSRTKEEILRVLVAEGYLQEFKRTKAKERAGEELRIQLRFDKKNQPVVLGLRRVSRPSLRVYVGFKEIPPIRRGLGINILSTPKGIMVDREAMKAKVGGELICSVW</sequence>
<evidence type="ECO:0000256" key="6">
    <source>
        <dbReference type="ARBA" id="ARBA00035258"/>
    </source>
</evidence>
<dbReference type="InterPro" id="IPR035987">
    <property type="entry name" value="Ribosomal_uS8_sf"/>
</dbReference>
<comment type="function">
    <text evidence="7">One of the primary rRNA binding proteins, it binds directly to 16S rRNA central domain where it helps coordinate assembly of the platform of the 30S subunit.</text>
</comment>
<evidence type="ECO:0000256" key="2">
    <source>
        <dbReference type="ARBA" id="ARBA00022730"/>
    </source>
</evidence>
<dbReference type="GO" id="GO:0005737">
    <property type="term" value="C:cytoplasm"/>
    <property type="evidence" value="ECO:0007669"/>
    <property type="project" value="UniProtKB-ARBA"/>
</dbReference>
<evidence type="ECO:0000313" key="8">
    <source>
        <dbReference type="EMBL" id="AKQ04079.1"/>
    </source>
</evidence>
<comment type="similarity">
    <text evidence="1 7">Belongs to the universal ribosomal protein uS8 family.</text>
</comment>
<dbReference type="Pfam" id="PF00410">
    <property type="entry name" value="Ribosomal_S8"/>
    <property type="match status" value="1"/>
</dbReference>
<protein>
    <recommendedName>
        <fullName evidence="6 7">Small ribosomal subunit protein uS8</fullName>
    </recommendedName>
</protein>
<dbReference type="Gene3D" id="3.30.1370.30">
    <property type="match status" value="1"/>
</dbReference>